<name>A0ABN3IW41_9ACTN</name>
<protein>
    <submittedName>
        <fullName evidence="3">Aldolase</fullName>
    </submittedName>
</protein>
<gene>
    <name evidence="3" type="ORF">GCM10010191_27370</name>
</gene>
<organism evidence="3 4">
    <name type="scientific">Actinomadura vinacea</name>
    <dbReference type="NCBI Taxonomy" id="115336"/>
    <lineage>
        <taxon>Bacteria</taxon>
        <taxon>Bacillati</taxon>
        <taxon>Actinomycetota</taxon>
        <taxon>Actinomycetes</taxon>
        <taxon>Streptosporangiales</taxon>
        <taxon>Thermomonosporaceae</taxon>
        <taxon>Actinomadura</taxon>
    </lineage>
</organism>
<sequence length="300" mass="31621">MTTPSSTAPDLSALTRPSGAFAMLAVDQREALRAMFAGHQDGPVTDEQITAFKIDAVRELTPHASAVLLERQFALDAVLAAGVIDPGCSLIAAADHFTADEREFVAEVRIDTEVEPARIAAVGGKAMKLLVLWRPDEDPAGRIAMVEEFVGRCRSAGLISIIEPLSRGSRDGTPRTAAEWDAGVLAAARELGGLGADVYKAEVPLHGEGDEAGVRRGCAALNEAIGSPWVVLSSGVPHELFPRAVRLACEEGAAGFLAGRAVWRTVVGASDITGALRRDAVPRLRELCEIVDTAIAGRRS</sequence>
<dbReference type="EMBL" id="BAAARW010000011">
    <property type="protein sequence ID" value="GAA2415609.1"/>
    <property type="molecule type" value="Genomic_DNA"/>
</dbReference>
<evidence type="ECO:0000313" key="4">
    <source>
        <dbReference type="Proteomes" id="UP001501231"/>
    </source>
</evidence>
<dbReference type="Gene3D" id="3.20.20.70">
    <property type="entry name" value="Aldolase class I"/>
    <property type="match status" value="1"/>
</dbReference>
<comment type="similarity">
    <text evidence="1">Belongs to the aldolase LacD family.</text>
</comment>
<dbReference type="Pfam" id="PF01791">
    <property type="entry name" value="DeoC"/>
    <property type="match status" value="1"/>
</dbReference>
<dbReference type="InterPro" id="IPR013785">
    <property type="entry name" value="Aldolase_TIM"/>
</dbReference>
<dbReference type="SUPFAM" id="SSF51569">
    <property type="entry name" value="Aldolase"/>
    <property type="match status" value="1"/>
</dbReference>
<accession>A0ABN3IW41</accession>
<dbReference type="PANTHER" id="PTHR39340:SF1">
    <property type="entry name" value="SULFOFRUCTOSEPHOSPHATE ALDOLASE"/>
    <property type="match status" value="1"/>
</dbReference>
<dbReference type="PANTHER" id="PTHR39340">
    <property type="entry name" value="SULFOFRUCTOSEPHOSPHATE ALDOLASE"/>
    <property type="match status" value="1"/>
</dbReference>
<dbReference type="Proteomes" id="UP001501231">
    <property type="component" value="Unassembled WGS sequence"/>
</dbReference>
<evidence type="ECO:0000313" key="3">
    <source>
        <dbReference type="EMBL" id="GAA2415609.1"/>
    </source>
</evidence>
<keyword evidence="4" id="KW-1185">Reference proteome</keyword>
<dbReference type="InterPro" id="IPR002915">
    <property type="entry name" value="DeoC/FbaB/LacD_aldolase"/>
</dbReference>
<proteinExistence type="inferred from homology"/>
<dbReference type="SMART" id="SM01133">
    <property type="entry name" value="DeoC"/>
    <property type="match status" value="1"/>
</dbReference>
<comment type="caution">
    <text evidence="3">The sequence shown here is derived from an EMBL/GenBank/DDBJ whole genome shotgun (WGS) entry which is preliminary data.</text>
</comment>
<reference evidence="3 4" key="1">
    <citation type="journal article" date="2019" name="Int. J. Syst. Evol. Microbiol.">
        <title>The Global Catalogue of Microorganisms (GCM) 10K type strain sequencing project: providing services to taxonomists for standard genome sequencing and annotation.</title>
        <authorList>
            <consortium name="The Broad Institute Genomics Platform"/>
            <consortium name="The Broad Institute Genome Sequencing Center for Infectious Disease"/>
            <person name="Wu L."/>
            <person name="Ma J."/>
        </authorList>
    </citation>
    <scope>NUCLEOTIDE SEQUENCE [LARGE SCALE GENOMIC DNA]</scope>
    <source>
        <strain evidence="3 4">JCM 3325</strain>
    </source>
</reference>
<evidence type="ECO:0000256" key="2">
    <source>
        <dbReference type="ARBA" id="ARBA00023239"/>
    </source>
</evidence>
<dbReference type="RefSeq" id="WP_344589271.1">
    <property type="nucleotide sequence ID" value="NZ_BAAARW010000011.1"/>
</dbReference>
<keyword evidence="2" id="KW-0456">Lyase</keyword>
<evidence type="ECO:0000256" key="1">
    <source>
        <dbReference type="ARBA" id="ARBA00008679"/>
    </source>
</evidence>
<dbReference type="InterPro" id="IPR050552">
    <property type="entry name" value="LacD_aldolase"/>
</dbReference>